<dbReference type="OrthoDB" id="5392377at2"/>
<dbReference type="NCBIfam" id="TIGR02547">
    <property type="entry name" value="casA_cse1"/>
    <property type="match status" value="1"/>
</dbReference>
<dbReference type="HOGENOM" id="CLU_034285_1_0_7"/>
<dbReference type="AlphaFoldDB" id="B6WQ59"/>
<comment type="caution">
    <text evidence="1">The sequence shown here is derived from an EMBL/GenBank/DDBJ whole genome shotgun (WGS) entry which is preliminary data.</text>
</comment>
<evidence type="ECO:0000313" key="2">
    <source>
        <dbReference type="Proteomes" id="UP000003676"/>
    </source>
</evidence>
<proteinExistence type="predicted"/>
<evidence type="ECO:0000313" key="1">
    <source>
        <dbReference type="EMBL" id="EEB34860.1"/>
    </source>
</evidence>
<protein>
    <submittedName>
        <fullName evidence="1">CRISPR system CASCADE complex protein CasA</fullName>
    </submittedName>
</protein>
<reference evidence="1 2" key="1">
    <citation type="submission" date="2008-10" db="EMBL/GenBank/DDBJ databases">
        <title>Draft genome sequence of Desulvovibrio piger (ATCC 29098).</title>
        <authorList>
            <person name="Sudarsanam P."/>
            <person name="Ley R."/>
            <person name="Guruge J."/>
            <person name="Turnbaugh P.J."/>
            <person name="Mahowald M."/>
            <person name="Liep D."/>
            <person name="Gordon J."/>
        </authorList>
    </citation>
    <scope>NUCLEOTIDE SEQUENCE [LARGE SCALE GENOMIC DNA]</scope>
    <source>
        <strain evidence="1 2">ATCC 29098</strain>
    </source>
</reference>
<name>B6WQ59_9BACT</name>
<sequence>MNLVDDPWIPCIRRDGMVRPASLRDCFTCDDIVDLAVRPHERVALMRLLLCVSYAAAGIPEDYDGWEDLRERLPLEVPVYLDQWRDAFELFHPQKPFLQVVGLRSASASGDLTPCSKLDFSLATGSNSTLFDHAALMERAFTPEWLALNLLTYQMFSLGGLIGSVCWGEKTTGRSSCDGPCAPGSMLHTFLRRDVLLDSIHVNLLSEEELHDYQQLGEGWQGRPLWERFPHGLDDAPAIRNATETFLGRMVPLTRAVLLSRDGAGMVLGDGLAFPSYTSPQRPFPPEVTATVIAGGKKDVRFLLGAQPDKAIWRQLAALTVKRQGDGIGGCAALIHGHEEQGTDLVVCGLSRDQADVVDVLESVFHVPGAMFQTAGHTLYEGEVARAENIAGGLGDAVERYRRLVDGGWEARLKLAGPKKGGELARLKAQAFRCYWTSVETGVSLLWDMVRTCGSEAFVPVQRAWWAHLEKSARAAYAAACGKDTERQMRAYVTGRRILAGRLRKYLEHDGKKEEA</sequence>
<organism evidence="1 2">
    <name type="scientific">Desulfovibrio piger ATCC 29098</name>
    <dbReference type="NCBI Taxonomy" id="411464"/>
    <lineage>
        <taxon>Bacteria</taxon>
        <taxon>Pseudomonadati</taxon>
        <taxon>Thermodesulfobacteriota</taxon>
        <taxon>Desulfovibrionia</taxon>
        <taxon>Desulfovibrionales</taxon>
        <taxon>Desulfovibrionaceae</taxon>
        <taxon>Desulfovibrio</taxon>
    </lineage>
</organism>
<dbReference type="Gene3D" id="1.10.132.100">
    <property type="match status" value="1"/>
</dbReference>
<dbReference type="InterPro" id="IPR013381">
    <property type="entry name" value="CRISPR-assoc_prot_Cse1"/>
</dbReference>
<dbReference type="Proteomes" id="UP000003676">
    <property type="component" value="Unassembled WGS sequence"/>
</dbReference>
<dbReference type="eggNOG" id="COG1203">
    <property type="taxonomic scope" value="Bacteria"/>
</dbReference>
<dbReference type="RefSeq" id="WP_006003776.1">
    <property type="nucleotide sequence ID" value="NZ_DS996351.1"/>
</dbReference>
<accession>B6WQ59</accession>
<dbReference type="EMBL" id="ABXU01000009">
    <property type="protein sequence ID" value="EEB34860.1"/>
    <property type="molecule type" value="Genomic_DNA"/>
</dbReference>
<reference evidence="1 2" key="2">
    <citation type="submission" date="2008-10" db="EMBL/GenBank/DDBJ databases">
        <authorList>
            <person name="Fulton L."/>
            <person name="Clifton S."/>
            <person name="Fulton B."/>
            <person name="Xu J."/>
            <person name="Minx P."/>
            <person name="Pepin K.H."/>
            <person name="Johnson M."/>
            <person name="Bhonagiri V."/>
            <person name="Nash W.E."/>
            <person name="Mardis E.R."/>
            <person name="Wilson R.K."/>
        </authorList>
    </citation>
    <scope>NUCLEOTIDE SEQUENCE [LARGE SCALE GENOMIC DNA]</scope>
    <source>
        <strain evidence="1 2">ATCC 29098</strain>
    </source>
</reference>
<dbReference type="Pfam" id="PF09481">
    <property type="entry name" value="CRISPR_Cse1"/>
    <property type="match status" value="1"/>
</dbReference>
<gene>
    <name evidence="1" type="primary">casA</name>
    <name evidence="1" type="ORF">DESPIG_00183</name>
</gene>